<feature type="compositionally biased region" description="Basic residues" evidence="1">
    <location>
        <begin position="302"/>
        <end position="312"/>
    </location>
</feature>
<evidence type="ECO:0000313" key="3">
    <source>
        <dbReference type="Proteomes" id="UP001151760"/>
    </source>
</evidence>
<evidence type="ECO:0000256" key="1">
    <source>
        <dbReference type="SAM" id="MobiDB-lite"/>
    </source>
</evidence>
<accession>A0ABQ5FJ48</accession>
<evidence type="ECO:0000313" key="2">
    <source>
        <dbReference type="EMBL" id="GJT63301.1"/>
    </source>
</evidence>
<dbReference type="Proteomes" id="UP001151760">
    <property type="component" value="Unassembled WGS sequence"/>
</dbReference>
<feature type="region of interest" description="Disordered" evidence="1">
    <location>
        <begin position="398"/>
        <end position="434"/>
    </location>
</feature>
<dbReference type="PANTHER" id="PTHR33499">
    <property type="entry name" value="OS12G0282400 PROTEIN-RELATED"/>
    <property type="match status" value="1"/>
</dbReference>
<name>A0ABQ5FJ48_9ASTR</name>
<proteinExistence type="predicted"/>
<organism evidence="2 3">
    <name type="scientific">Tanacetum coccineum</name>
    <dbReference type="NCBI Taxonomy" id="301880"/>
    <lineage>
        <taxon>Eukaryota</taxon>
        <taxon>Viridiplantae</taxon>
        <taxon>Streptophyta</taxon>
        <taxon>Embryophyta</taxon>
        <taxon>Tracheophyta</taxon>
        <taxon>Spermatophyta</taxon>
        <taxon>Magnoliopsida</taxon>
        <taxon>eudicotyledons</taxon>
        <taxon>Gunneridae</taxon>
        <taxon>Pentapetalae</taxon>
        <taxon>asterids</taxon>
        <taxon>campanulids</taxon>
        <taxon>Asterales</taxon>
        <taxon>Asteraceae</taxon>
        <taxon>Asteroideae</taxon>
        <taxon>Anthemideae</taxon>
        <taxon>Anthemidinae</taxon>
        <taxon>Tanacetum</taxon>
    </lineage>
</organism>
<reference evidence="2" key="1">
    <citation type="journal article" date="2022" name="Int. J. Mol. Sci.">
        <title>Draft Genome of Tanacetum Coccineum: Genomic Comparison of Closely Related Tanacetum-Family Plants.</title>
        <authorList>
            <person name="Yamashiro T."/>
            <person name="Shiraishi A."/>
            <person name="Nakayama K."/>
            <person name="Satake H."/>
        </authorList>
    </citation>
    <scope>NUCLEOTIDE SEQUENCE</scope>
</reference>
<feature type="compositionally biased region" description="Polar residues" evidence="1">
    <location>
        <begin position="336"/>
        <end position="365"/>
    </location>
</feature>
<dbReference type="PANTHER" id="PTHR33499:SF11">
    <property type="entry name" value="NO APICAL MERISTEM-ASSOCIATED C-TERMINAL DOMAIN-CONTAINING PROTEIN"/>
    <property type="match status" value="1"/>
</dbReference>
<feature type="region of interest" description="Disordered" evidence="1">
    <location>
        <begin position="26"/>
        <end position="57"/>
    </location>
</feature>
<sequence>ILGNSVATDENLRNVVLLHMAAFAQSHGGDGSSRPSGRIASGGQGSARKNTRGPTTNIELKKAVERRGPLPIEFDFKDQKTYLHVGENAAWFGNLLGEIVREFPYYYPSWRDIPQEDKVNVYEKIRAHFHIDNHLAGPHGDKIKKGIEDFLCKRYSDSKHSHKVEHWVEKGGIAAVEEIRSHPPENVSAERWSKQVDFWIDPKRAHKAEVNARNRRCNQIASFHGSRSLAAARYEYFSIHKVYPSLIKNYFDNHTRNDVFVHPQAERNYNEMLRLRAQGEGASTGIAMTDAEIVSQVLGGKQRGHLPGRGRKVSGVDSSSCFGSQSQGLRSYLQQEVGSLSQGPRSYSQQEVGSQSQGPRSYSQQEVDELLRQQAERQHNETVEARRVAERTQTQLNQMVAFLSSQPGLSSLSTMFPPPSGNDGNNDDDNGDGA</sequence>
<keyword evidence="3" id="KW-1185">Reference proteome</keyword>
<feature type="non-terminal residue" evidence="2">
    <location>
        <position position="1"/>
    </location>
</feature>
<protein>
    <recommendedName>
        <fullName evidence="4">Transposase</fullName>
    </recommendedName>
</protein>
<feature type="compositionally biased region" description="Polar residues" evidence="1">
    <location>
        <begin position="398"/>
        <end position="414"/>
    </location>
</feature>
<feature type="region of interest" description="Disordered" evidence="1">
    <location>
        <begin position="336"/>
        <end position="368"/>
    </location>
</feature>
<evidence type="ECO:0008006" key="4">
    <source>
        <dbReference type="Google" id="ProtNLM"/>
    </source>
</evidence>
<gene>
    <name evidence="2" type="ORF">Tco_1006834</name>
</gene>
<reference evidence="2" key="2">
    <citation type="submission" date="2022-01" db="EMBL/GenBank/DDBJ databases">
        <authorList>
            <person name="Yamashiro T."/>
            <person name="Shiraishi A."/>
            <person name="Satake H."/>
            <person name="Nakayama K."/>
        </authorList>
    </citation>
    <scope>NUCLEOTIDE SEQUENCE</scope>
</reference>
<feature type="region of interest" description="Disordered" evidence="1">
    <location>
        <begin position="300"/>
        <end position="320"/>
    </location>
</feature>
<comment type="caution">
    <text evidence="2">The sequence shown here is derived from an EMBL/GenBank/DDBJ whole genome shotgun (WGS) entry which is preliminary data.</text>
</comment>
<dbReference type="EMBL" id="BQNB010017449">
    <property type="protein sequence ID" value="GJT63301.1"/>
    <property type="molecule type" value="Genomic_DNA"/>
</dbReference>
<feature type="compositionally biased region" description="Acidic residues" evidence="1">
    <location>
        <begin position="425"/>
        <end position="434"/>
    </location>
</feature>